<proteinExistence type="predicted"/>
<organism evidence="2">
    <name type="scientific">Tolypothrix bouteillei VB521301</name>
    <dbReference type="NCBI Taxonomy" id="1479485"/>
    <lineage>
        <taxon>Bacteria</taxon>
        <taxon>Bacillati</taxon>
        <taxon>Cyanobacteriota</taxon>
        <taxon>Cyanophyceae</taxon>
        <taxon>Nostocales</taxon>
        <taxon>Tolypothrichaceae</taxon>
        <taxon>Tolypothrix</taxon>
    </lineage>
</organism>
<dbReference type="GO" id="GO:0016887">
    <property type="term" value="F:ATP hydrolysis activity"/>
    <property type="evidence" value="ECO:0007669"/>
    <property type="project" value="InterPro"/>
</dbReference>
<dbReference type="InterPro" id="IPR011704">
    <property type="entry name" value="ATPase_dyneun-rel_AAA"/>
</dbReference>
<evidence type="ECO:0000313" key="2">
    <source>
        <dbReference type="EMBL" id="KIE10236.1"/>
    </source>
</evidence>
<sequence>MAKTKTTTMLRQPAETKYKEELQYLTSIDKGTKPFSWKLSPQMVRTFILGNTPSQKLDRTIEQKWYGDTAIVERAIVTLASDRGLLLIGDPGTGKSWLAELLAAAISSNSTYVVQGTAGTTEDQIKYSWNVAMVIAAGQSRESLIPSPIMTAMQTGAMGRFEELTRCTSDVQDALISILSEKYISIPELKTDNIAFAQPGFNVIATANSRDRGVNELSSALKRRFNFVHMPVVTNKKQEKEIILFRTQELMSRHGFEVDIPPTLLDVLLQTFADLRETSAAASSDDGRLESALSTAEQIGVLEDAILHSRFFGVTSLEAGTLARSLVGTLVRRLPEDVSVLNQFWHAVVEKRSQEQKGEWQPFLEGGKQAMGLMKK</sequence>
<gene>
    <name evidence="2" type="ORF">DA73_0216685</name>
</gene>
<protein>
    <submittedName>
        <fullName evidence="2">ATPase</fullName>
    </submittedName>
</protein>
<dbReference type="InterPro" id="IPR050764">
    <property type="entry name" value="CbbQ/NirQ/NorQ/GpvN"/>
</dbReference>
<comment type="caution">
    <text evidence="2">The sequence shown here is derived from an EMBL/GenBank/DDBJ whole genome shotgun (WGS) entry which is preliminary data.</text>
</comment>
<dbReference type="SUPFAM" id="SSF52540">
    <property type="entry name" value="P-loop containing nucleoside triphosphate hydrolases"/>
    <property type="match status" value="1"/>
</dbReference>
<dbReference type="PANTHER" id="PTHR42759">
    <property type="entry name" value="MOXR FAMILY PROTEIN"/>
    <property type="match status" value="1"/>
</dbReference>
<dbReference type="EMBL" id="JHEG02000048">
    <property type="protein sequence ID" value="KIE10236.1"/>
    <property type="molecule type" value="Genomic_DNA"/>
</dbReference>
<feature type="domain" description="ATPase dynein-related AAA" evidence="1">
    <location>
        <begin position="84"/>
        <end position="225"/>
    </location>
</feature>
<name>A0A0C1NC38_9CYAN</name>
<accession>A0A0C1NC38</accession>
<dbReference type="InterPro" id="IPR027417">
    <property type="entry name" value="P-loop_NTPase"/>
</dbReference>
<dbReference type="STRING" id="1479485.DA73_0216685"/>
<evidence type="ECO:0000259" key="1">
    <source>
        <dbReference type="Pfam" id="PF07728"/>
    </source>
</evidence>
<dbReference type="AlphaFoldDB" id="A0A0C1NC38"/>
<dbReference type="Gene3D" id="3.40.50.300">
    <property type="entry name" value="P-loop containing nucleotide triphosphate hydrolases"/>
    <property type="match status" value="1"/>
</dbReference>
<dbReference type="PANTHER" id="PTHR42759:SF1">
    <property type="entry name" value="MAGNESIUM-CHELATASE SUBUNIT CHLD"/>
    <property type="match status" value="1"/>
</dbReference>
<dbReference type="GO" id="GO:0005524">
    <property type="term" value="F:ATP binding"/>
    <property type="evidence" value="ECO:0007669"/>
    <property type="project" value="InterPro"/>
</dbReference>
<reference evidence="2" key="1">
    <citation type="journal article" date="2015" name="Genome Announc.">
        <title>Draft Genome Sequence of Tolypothrix boutellei Strain VB521301.</title>
        <authorList>
            <person name="Chandrababunaidu M.M."/>
            <person name="Singh D."/>
            <person name="Sen D."/>
            <person name="Bhan S."/>
            <person name="Das S."/>
            <person name="Gupta A."/>
            <person name="Adhikary S.P."/>
            <person name="Tripathy S."/>
        </authorList>
    </citation>
    <scope>NUCLEOTIDE SEQUENCE</scope>
    <source>
        <strain evidence="2">VB521301</strain>
    </source>
</reference>
<dbReference type="RefSeq" id="WP_038078842.1">
    <property type="nucleotide sequence ID" value="NZ_JHEG04000001.1"/>
</dbReference>
<dbReference type="Pfam" id="PF07728">
    <property type="entry name" value="AAA_5"/>
    <property type="match status" value="1"/>
</dbReference>